<dbReference type="WBParaSite" id="JU765_v2.g14293.t1">
    <property type="protein sequence ID" value="JU765_v2.g14293.t1"/>
    <property type="gene ID" value="JU765_v2.g14293"/>
</dbReference>
<organism evidence="1 2">
    <name type="scientific">Panagrolaimus sp. JU765</name>
    <dbReference type="NCBI Taxonomy" id="591449"/>
    <lineage>
        <taxon>Eukaryota</taxon>
        <taxon>Metazoa</taxon>
        <taxon>Ecdysozoa</taxon>
        <taxon>Nematoda</taxon>
        <taxon>Chromadorea</taxon>
        <taxon>Rhabditida</taxon>
        <taxon>Tylenchina</taxon>
        <taxon>Panagrolaimomorpha</taxon>
        <taxon>Panagrolaimoidea</taxon>
        <taxon>Panagrolaimidae</taxon>
        <taxon>Panagrolaimus</taxon>
    </lineage>
</organism>
<accession>A0AC34QA83</accession>
<sequence>MSQRLLLKGKEDIYHGLTIETEKNKINPEEAKMVLGDSIAEWIHKNVHGVWFKVLSEDSFWVPILVEHGFDFHHAQSGYVMMTKWLPTNKSPSLPMYPFTTVGVGGVVMNSKGQFLLIKEKKGFYLGWKFPGGLADPNEEIYEVAKREILEETGVETEFETLITMRHTTKISSYKNVGDMYFVCAMKPKDENNIEPKPCPREVSACQWMTQEEIEKLSTKEFHHYNRTILDAYLHWKSSGKKGFYMTKIELPEFRRKWSVYTID</sequence>
<evidence type="ECO:0000313" key="1">
    <source>
        <dbReference type="Proteomes" id="UP000887576"/>
    </source>
</evidence>
<reference evidence="2" key="1">
    <citation type="submission" date="2022-11" db="UniProtKB">
        <authorList>
            <consortium name="WormBaseParasite"/>
        </authorList>
    </citation>
    <scope>IDENTIFICATION</scope>
</reference>
<dbReference type="Proteomes" id="UP000887576">
    <property type="component" value="Unplaced"/>
</dbReference>
<name>A0AC34QA83_9BILA</name>
<protein>
    <submittedName>
        <fullName evidence="2">Nudix hydrolase domain-containing protein</fullName>
    </submittedName>
</protein>
<proteinExistence type="predicted"/>
<evidence type="ECO:0000313" key="2">
    <source>
        <dbReference type="WBParaSite" id="JU765_v2.g14293.t1"/>
    </source>
</evidence>